<feature type="compositionally biased region" description="Polar residues" evidence="1">
    <location>
        <begin position="439"/>
        <end position="448"/>
    </location>
</feature>
<feature type="compositionally biased region" description="Polar residues" evidence="1">
    <location>
        <begin position="274"/>
        <end position="284"/>
    </location>
</feature>
<comment type="caution">
    <text evidence="2">The sequence shown here is derived from an EMBL/GenBank/DDBJ whole genome shotgun (WGS) entry which is preliminary data.</text>
</comment>
<feature type="region of interest" description="Disordered" evidence="1">
    <location>
        <begin position="151"/>
        <end position="178"/>
    </location>
</feature>
<feature type="region of interest" description="Disordered" evidence="1">
    <location>
        <begin position="406"/>
        <end position="454"/>
    </location>
</feature>
<keyword evidence="3" id="KW-1185">Reference proteome</keyword>
<feature type="compositionally biased region" description="Basic and acidic residues" evidence="1">
    <location>
        <begin position="330"/>
        <end position="350"/>
    </location>
</feature>
<dbReference type="OMA" id="SNTHYNG"/>
<feature type="compositionally biased region" description="Basic residues" evidence="1">
    <location>
        <begin position="153"/>
        <end position="169"/>
    </location>
</feature>
<feature type="region of interest" description="Disordered" evidence="1">
    <location>
        <begin position="274"/>
        <end position="350"/>
    </location>
</feature>
<feature type="region of interest" description="Disordered" evidence="1">
    <location>
        <begin position="52"/>
        <end position="98"/>
    </location>
</feature>
<evidence type="ECO:0000313" key="2">
    <source>
        <dbReference type="EMBL" id="KNC34177.1"/>
    </source>
</evidence>
<reference evidence="2 3" key="1">
    <citation type="journal article" date="2015" name="Nat. Commun.">
        <title>Lucilia cuprina genome unlocks parasitic fly biology to underpin future interventions.</title>
        <authorList>
            <person name="Anstead C.A."/>
            <person name="Korhonen P.K."/>
            <person name="Young N.D."/>
            <person name="Hall R.S."/>
            <person name="Jex A.R."/>
            <person name="Murali S.C."/>
            <person name="Hughes D.S."/>
            <person name="Lee S.F."/>
            <person name="Perry T."/>
            <person name="Stroehlein A.J."/>
            <person name="Ansell B.R."/>
            <person name="Breugelmans B."/>
            <person name="Hofmann A."/>
            <person name="Qu J."/>
            <person name="Dugan S."/>
            <person name="Lee S.L."/>
            <person name="Chao H."/>
            <person name="Dinh H."/>
            <person name="Han Y."/>
            <person name="Doddapaneni H.V."/>
            <person name="Worley K.C."/>
            <person name="Muzny D.M."/>
            <person name="Ioannidis P."/>
            <person name="Waterhouse R.M."/>
            <person name="Zdobnov E.M."/>
            <person name="James P.J."/>
            <person name="Bagnall N.H."/>
            <person name="Kotze A.C."/>
            <person name="Gibbs R.A."/>
            <person name="Richards S."/>
            <person name="Batterham P."/>
            <person name="Gasser R.B."/>
        </authorList>
    </citation>
    <scope>NUCLEOTIDE SEQUENCE [LARGE SCALE GENOMIC DNA]</scope>
    <source>
        <strain evidence="2 3">LS</strain>
        <tissue evidence="2">Full body</tissue>
    </source>
</reference>
<dbReference type="OrthoDB" id="8069054at2759"/>
<protein>
    <submittedName>
        <fullName evidence="2">Uncharacterized protein</fullName>
    </submittedName>
</protein>
<sequence>MMRQRQRKTIEELYGGKFDAAKSLVTTATQPNNVQKTGRVTERDCGYIISSNTHYNGPPPTPSLGGGGGNTAAIKPLNSGKETSRRKSARYSNKMNNEKNCGKEIHTMDESSMQATKGEKVTFISPVNTNMYDNKKYCNYKEIPAVTNNVPQHHQHHHHQHQHQHHNNHNVHDEDKDDDTDEFFELIRRTVESAIGKSISELLNRNFKELCSKVERFSAELKNTNALLSQMQNELSNKIIHYGEENSRHFRYLCMKSEYDKMFYQHQTMISQATTTTTPNVNKATENKKPEKRKSAPKLSNSTPKMQRNESESKATTSCPCRSTKCKKSLSREMKDPNKTLSEDISRKSSEVGMREVLEHIQKFCNQMQFNDFKCEQSSEGGTSHNRNIIQPDELIEINKDIFVDDEADEEDDDWELSSDGMTPRNGENGSHKYGDTTARGSITQRGNNGAGDG</sequence>
<dbReference type="STRING" id="7375.A0A0L0CPR8"/>
<feature type="compositionally biased region" description="Acidic residues" evidence="1">
    <location>
        <begin position="406"/>
        <end position="417"/>
    </location>
</feature>
<proteinExistence type="predicted"/>
<gene>
    <name evidence="2" type="ORF">FF38_10115</name>
</gene>
<dbReference type="EMBL" id="JRES01000091">
    <property type="protein sequence ID" value="KNC34177.1"/>
    <property type="molecule type" value="Genomic_DNA"/>
</dbReference>
<evidence type="ECO:0000256" key="1">
    <source>
        <dbReference type="SAM" id="MobiDB-lite"/>
    </source>
</evidence>
<name>A0A0L0CPR8_LUCCU</name>
<dbReference type="Proteomes" id="UP000037069">
    <property type="component" value="Unassembled WGS sequence"/>
</dbReference>
<organism evidence="2 3">
    <name type="scientific">Lucilia cuprina</name>
    <name type="common">Green bottle fly</name>
    <name type="synonym">Australian sheep blowfly</name>
    <dbReference type="NCBI Taxonomy" id="7375"/>
    <lineage>
        <taxon>Eukaryota</taxon>
        <taxon>Metazoa</taxon>
        <taxon>Ecdysozoa</taxon>
        <taxon>Arthropoda</taxon>
        <taxon>Hexapoda</taxon>
        <taxon>Insecta</taxon>
        <taxon>Pterygota</taxon>
        <taxon>Neoptera</taxon>
        <taxon>Endopterygota</taxon>
        <taxon>Diptera</taxon>
        <taxon>Brachycera</taxon>
        <taxon>Muscomorpha</taxon>
        <taxon>Oestroidea</taxon>
        <taxon>Calliphoridae</taxon>
        <taxon>Luciliinae</taxon>
        <taxon>Lucilia</taxon>
    </lineage>
</organism>
<dbReference type="AlphaFoldDB" id="A0A0L0CPR8"/>
<evidence type="ECO:0000313" key="3">
    <source>
        <dbReference type="Proteomes" id="UP000037069"/>
    </source>
</evidence>
<accession>A0A0L0CPR8</accession>